<gene>
    <name evidence="1" type="ORF">JL811_19020</name>
</gene>
<reference evidence="1" key="1">
    <citation type="submission" date="2021-01" db="EMBL/GenBank/DDBJ databases">
        <title>Tabrizicola alba sp. nov. a motile alkaliphilic bacterium isolated from a soda lake.</title>
        <authorList>
            <person name="Szuroczki S."/>
            <person name="Abbaszade G."/>
            <person name="Schumann P."/>
            <person name="Toth E."/>
        </authorList>
    </citation>
    <scope>NUCLEOTIDE SEQUENCE</scope>
    <source>
        <strain evidence="1">DMG-N-6</strain>
    </source>
</reference>
<sequence>MQPSETQEQATPATAARLLTSGAVRKLCGGISKPTLHRWMNRPELGFPKPITIGQRNYWRESGILAWLDAREVAA</sequence>
<dbReference type="Proteomes" id="UP000648908">
    <property type="component" value="Unassembled WGS sequence"/>
</dbReference>
<dbReference type="AlphaFoldDB" id="A0A8K0VGE0"/>
<name>A0A8K0VGE0_9RHOB</name>
<dbReference type="EMBL" id="JAESVN010000017">
    <property type="protein sequence ID" value="MBL4919310.1"/>
    <property type="molecule type" value="Genomic_DNA"/>
</dbReference>
<evidence type="ECO:0000313" key="1">
    <source>
        <dbReference type="EMBL" id="MBL4919310.1"/>
    </source>
</evidence>
<dbReference type="Pfam" id="PF05930">
    <property type="entry name" value="Phage_AlpA"/>
    <property type="match status" value="1"/>
</dbReference>
<comment type="caution">
    <text evidence="1">The sequence shown here is derived from an EMBL/GenBank/DDBJ whole genome shotgun (WGS) entry which is preliminary data.</text>
</comment>
<dbReference type="RefSeq" id="WP_202690290.1">
    <property type="nucleotide sequence ID" value="NZ_JAESVN010000017.1"/>
</dbReference>
<organism evidence="1 2">
    <name type="scientific">Szabonella alba</name>
    <dbReference type="NCBI Taxonomy" id="2804194"/>
    <lineage>
        <taxon>Bacteria</taxon>
        <taxon>Pseudomonadati</taxon>
        <taxon>Pseudomonadota</taxon>
        <taxon>Alphaproteobacteria</taxon>
        <taxon>Rhodobacterales</taxon>
        <taxon>Paracoccaceae</taxon>
        <taxon>Szabonella</taxon>
    </lineage>
</organism>
<evidence type="ECO:0000313" key="2">
    <source>
        <dbReference type="Proteomes" id="UP000648908"/>
    </source>
</evidence>
<dbReference type="InterPro" id="IPR010260">
    <property type="entry name" value="AlpA"/>
</dbReference>
<protein>
    <submittedName>
        <fullName evidence="1">AlpA family phage regulatory protein</fullName>
    </submittedName>
</protein>
<accession>A0A8K0VGE0</accession>
<dbReference type="Gene3D" id="1.10.238.160">
    <property type="match status" value="1"/>
</dbReference>
<proteinExistence type="predicted"/>
<keyword evidence="2" id="KW-1185">Reference proteome</keyword>